<dbReference type="Pfam" id="PF03717">
    <property type="entry name" value="PBP_dimer"/>
    <property type="match status" value="1"/>
</dbReference>
<organism evidence="13 14">
    <name type="scientific">Oscillibacter hominis</name>
    <dbReference type="NCBI Taxonomy" id="2763056"/>
    <lineage>
        <taxon>Bacteria</taxon>
        <taxon>Bacillati</taxon>
        <taxon>Bacillota</taxon>
        <taxon>Clostridia</taxon>
        <taxon>Eubacteriales</taxon>
        <taxon>Oscillospiraceae</taxon>
        <taxon>Oscillibacter</taxon>
    </lineage>
</organism>
<feature type="domain" description="Penicillin-binding protein transpeptidase" evidence="11">
    <location>
        <begin position="364"/>
        <end position="671"/>
    </location>
</feature>
<dbReference type="PANTHER" id="PTHR30627">
    <property type="entry name" value="PEPTIDOGLYCAN D,D-TRANSPEPTIDASE"/>
    <property type="match status" value="1"/>
</dbReference>
<dbReference type="EMBL" id="CP060490">
    <property type="protein sequence ID" value="QNL44206.1"/>
    <property type="molecule type" value="Genomic_DNA"/>
</dbReference>
<dbReference type="GO" id="GO:0005886">
    <property type="term" value="C:plasma membrane"/>
    <property type="evidence" value="ECO:0007669"/>
    <property type="project" value="UniProtKB-SubCell"/>
</dbReference>
<dbReference type="KEGG" id="ohi:H8790_12315"/>
<comment type="similarity">
    <text evidence="3">Belongs to the transpeptidase family.</text>
</comment>
<evidence type="ECO:0000313" key="13">
    <source>
        <dbReference type="EMBL" id="QNL44206.1"/>
    </source>
</evidence>
<dbReference type="AlphaFoldDB" id="A0A7G9B3S5"/>
<dbReference type="RefSeq" id="WP_187332807.1">
    <property type="nucleotide sequence ID" value="NZ_CP060490.1"/>
</dbReference>
<keyword evidence="9" id="KW-0472">Membrane</keyword>
<evidence type="ECO:0000256" key="10">
    <source>
        <dbReference type="ARBA" id="ARBA00023316"/>
    </source>
</evidence>
<dbReference type="Proteomes" id="UP000515960">
    <property type="component" value="Chromosome"/>
</dbReference>
<dbReference type="GO" id="GO:0071555">
    <property type="term" value="P:cell wall organization"/>
    <property type="evidence" value="ECO:0007669"/>
    <property type="project" value="UniProtKB-KW"/>
</dbReference>
<evidence type="ECO:0000256" key="9">
    <source>
        <dbReference type="ARBA" id="ARBA00023136"/>
    </source>
</evidence>
<keyword evidence="4" id="KW-1003">Cell membrane</keyword>
<keyword evidence="14" id="KW-1185">Reference proteome</keyword>
<sequence>MEERNYFHIRISVIVLFLSACLTAFVGVLYSTQIVHGQDYLEQSVRTITQRETVEASRGILTDRNGKTLVSNRLSYTLTFDSSLLGEGESEAESIWKLIQLCRRYGVEWVENLPITSQAPFAFALEGLDSTQSTRFLKYLQANKWVADSLPASYNTEGMTRQEQLAAYLKESGLSADALLANMRSLLNVPASYTDAQARSVMGVQYELAVRKLVNTTAYIFAEDVSTKLISEITDGDYPGVKVGSSSVRDYQTTAAAHILGTVGRMEDEYEELKDQGYALDDLVGKFGVELAFEEYLHGTDGTRVVSKNSEGKTTSELYTKAPQPGSTVSLTIDLPFQEAVEAALAATVTSMNKEDGHTSRGAAAVVEQVGTGEVLALASYPTFDLSTYRQEFNLLNDPEQTPGRPLVNRATQGTFPPGSTLKPFTAIAALESGAVTVQEKVRDTGKWVYPGFPDSYTWCWNHAGHGLLNVSGAITNSCNYFFAEMGYRMGMDTLREYLTAFGLGQSTGIEIGDKPGSLPENPEGQNLSPWAAYGQANQVYTPVQLCNAVATLVSGGKHCEAHLLKSVKSYDNSQVLAAGDTAPVNTIDIHDSSLQAVKKGMYDLTTAGSLAPYFKNCVVEAGAKTGTAQRGGNFTNNGVFVCFAPYEEPEIAVAIVIEEGGSGSALASTAVEILNAYFSTDEIGAALIGEDQLLQ</sequence>
<evidence type="ECO:0000256" key="3">
    <source>
        <dbReference type="ARBA" id="ARBA00007171"/>
    </source>
</evidence>
<name>A0A7G9B3S5_9FIRM</name>
<evidence type="ECO:0000259" key="12">
    <source>
        <dbReference type="Pfam" id="PF03717"/>
    </source>
</evidence>
<evidence type="ECO:0000256" key="6">
    <source>
        <dbReference type="ARBA" id="ARBA00022960"/>
    </source>
</evidence>
<dbReference type="Gene3D" id="1.10.10.1230">
    <property type="entry name" value="Penicillin-binding protein, N-terminal non-catalytic domain, head sub-domain"/>
    <property type="match status" value="1"/>
</dbReference>
<dbReference type="InterPro" id="IPR012338">
    <property type="entry name" value="Beta-lactam/transpept-like"/>
</dbReference>
<comment type="subcellular location">
    <subcellularLocation>
        <location evidence="2">Cell membrane</location>
    </subcellularLocation>
    <subcellularLocation>
        <location evidence="1">Membrane</location>
        <topology evidence="1">Single-pass membrane protein</topology>
    </subcellularLocation>
</comment>
<accession>A0A7G9B3S5</accession>
<evidence type="ECO:0000256" key="5">
    <source>
        <dbReference type="ARBA" id="ARBA00022692"/>
    </source>
</evidence>
<dbReference type="Gene3D" id="3.90.1310.10">
    <property type="entry name" value="Penicillin-binding protein 2a (Domain 2)"/>
    <property type="match status" value="1"/>
</dbReference>
<dbReference type="GO" id="GO:0071972">
    <property type="term" value="F:peptidoglycan L,D-transpeptidase activity"/>
    <property type="evidence" value="ECO:0007669"/>
    <property type="project" value="TreeGrafter"/>
</dbReference>
<evidence type="ECO:0000259" key="11">
    <source>
        <dbReference type="Pfam" id="PF00905"/>
    </source>
</evidence>
<evidence type="ECO:0000256" key="7">
    <source>
        <dbReference type="ARBA" id="ARBA00022984"/>
    </source>
</evidence>
<dbReference type="InterPro" id="IPR036138">
    <property type="entry name" value="PBP_dimer_sf"/>
</dbReference>
<protein>
    <submittedName>
        <fullName evidence="13">Penicillin-binding protein A</fullName>
    </submittedName>
</protein>
<dbReference type="InterPro" id="IPR001460">
    <property type="entry name" value="PCN-bd_Tpept"/>
</dbReference>
<evidence type="ECO:0000256" key="1">
    <source>
        <dbReference type="ARBA" id="ARBA00004167"/>
    </source>
</evidence>
<keyword evidence="5" id="KW-0812">Transmembrane</keyword>
<dbReference type="SUPFAM" id="SSF56601">
    <property type="entry name" value="beta-lactamase/transpeptidase-like"/>
    <property type="match status" value="1"/>
</dbReference>
<dbReference type="InterPro" id="IPR005311">
    <property type="entry name" value="PBP_dimer"/>
</dbReference>
<gene>
    <name evidence="13" type="ORF">H8790_12315</name>
</gene>
<dbReference type="SUPFAM" id="SSF56519">
    <property type="entry name" value="Penicillin binding protein dimerisation domain"/>
    <property type="match status" value="1"/>
</dbReference>
<dbReference type="Pfam" id="PF00905">
    <property type="entry name" value="Transpeptidase"/>
    <property type="match status" value="1"/>
</dbReference>
<evidence type="ECO:0000256" key="8">
    <source>
        <dbReference type="ARBA" id="ARBA00022989"/>
    </source>
</evidence>
<keyword evidence="8" id="KW-1133">Transmembrane helix</keyword>
<dbReference type="PANTHER" id="PTHR30627:SF2">
    <property type="entry name" value="PEPTIDOGLYCAN D,D-TRANSPEPTIDASE MRDA"/>
    <property type="match status" value="1"/>
</dbReference>
<dbReference type="GO" id="GO:0008360">
    <property type="term" value="P:regulation of cell shape"/>
    <property type="evidence" value="ECO:0007669"/>
    <property type="project" value="UniProtKB-KW"/>
</dbReference>
<evidence type="ECO:0000313" key="14">
    <source>
        <dbReference type="Proteomes" id="UP000515960"/>
    </source>
</evidence>
<keyword evidence="7" id="KW-0573">Peptidoglycan synthesis</keyword>
<dbReference type="GO" id="GO:0008658">
    <property type="term" value="F:penicillin binding"/>
    <property type="evidence" value="ECO:0007669"/>
    <property type="project" value="InterPro"/>
</dbReference>
<dbReference type="Gene3D" id="3.40.710.10">
    <property type="entry name" value="DD-peptidase/beta-lactamase superfamily"/>
    <property type="match status" value="1"/>
</dbReference>
<dbReference type="PROSITE" id="PS51257">
    <property type="entry name" value="PROKAR_LIPOPROTEIN"/>
    <property type="match status" value="1"/>
</dbReference>
<proteinExistence type="inferred from homology"/>
<keyword evidence="6" id="KW-0133">Cell shape</keyword>
<dbReference type="GO" id="GO:0009252">
    <property type="term" value="P:peptidoglycan biosynthetic process"/>
    <property type="evidence" value="ECO:0007669"/>
    <property type="project" value="UniProtKB-KW"/>
</dbReference>
<evidence type="ECO:0000256" key="2">
    <source>
        <dbReference type="ARBA" id="ARBA00004236"/>
    </source>
</evidence>
<feature type="domain" description="Penicillin-binding protein dimerisation" evidence="12">
    <location>
        <begin position="54"/>
        <end position="317"/>
    </location>
</feature>
<dbReference type="InterPro" id="IPR050515">
    <property type="entry name" value="Beta-lactam/transpept"/>
</dbReference>
<evidence type="ECO:0000256" key="4">
    <source>
        <dbReference type="ARBA" id="ARBA00022475"/>
    </source>
</evidence>
<reference evidence="13 14" key="1">
    <citation type="submission" date="2020-08" db="EMBL/GenBank/DDBJ databases">
        <authorList>
            <person name="Liu C."/>
            <person name="Sun Q."/>
        </authorList>
    </citation>
    <scope>NUCLEOTIDE SEQUENCE [LARGE SCALE GENOMIC DNA]</scope>
    <source>
        <strain evidence="13 14">NSJ-62</strain>
    </source>
</reference>
<keyword evidence="10" id="KW-0961">Cell wall biogenesis/degradation</keyword>